<evidence type="ECO:0000313" key="3">
    <source>
        <dbReference type="EMBL" id="KAK2854626.1"/>
    </source>
</evidence>
<keyword evidence="1" id="KW-0812">Transmembrane</keyword>
<evidence type="ECO:0000256" key="1">
    <source>
        <dbReference type="SAM" id="Phobius"/>
    </source>
</evidence>
<dbReference type="EMBL" id="JAVHJS010000006">
    <property type="protein sequence ID" value="KAK2854626.1"/>
    <property type="molecule type" value="Genomic_DNA"/>
</dbReference>
<organism evidence="3 4">
    <name type="scientific">Tachysurus vachellii</name>
    <name type="common">Darkbarbel catfish</name>
    <name type="synonym">Pelteobagrus vachellii</name>
    <dbReference type="NCBI Taxonomy" id="175792"/>
    <lineage>
        <taxon>Eukaryota</taxon>
        <taxon>Metazoa</taxon>
        <taxon>Chordata</taxon>
        <taxon>Craniata</taxon>
        <taxon>Vertebrata</taxon>
        <taxon>Euteleostomi</taxon>
        <taxon>Actinopterygii</taxon>
        <taxon>Neopterygii</taxon>
        <taxon>Teleostei</taxon>
        <taxon>Ostariophysi</taxon>
        <taxon>Siluriformes</taxon>
        <taxon>Bagridae</taxon>
        <taxon>Tachysurus</taxon>
    </lineage>
</organism>
<keyword evidence="1" id="KW-0472">Membrane</keyword>
<proteinExistence type="predicted"/>
<keyword evidence="1" id="KW-1133">Transmembrane helix</keyword>
<protein>
    <submittedName>
        <fullName evidence="3">Uncharacterized protein</fullName>
    </submittedName>
</protein>
<feature type="signal peptide" evidence="2">
    <location>
        <begin position="1"/>
        <end position="18"/>
    </location>
</feature>
<keyword evidence="4" id="KW-1185">Reference proteome</keyword>
<evidence type="ECO:0000256" key="2">
    <source>
        <dbReference type="SAM" id="SignalP"/>
    </source>
</evidence>
<dbReference type="Proteomes" id="UP001187315">
    <property type="component" value="Unassembled WGS sequence"/>
</dbReference>
<comment type="caution">
    <text evidence="3">The sequence shown here is derived from an EMBL/GenBank/DDBJ whole genome shotgun (WGS) entry which is preliminary data.</text>
</comment>
<feature type="transmembrane region" description="Helical" evidence="1">
    <location>
        <begin position="126"/>
        <end position="148"/>
    </location>
</feature>
<name>A0AA88NCX3_TACVA</name>
<feature type="chain" id="PRO_5041710731" evidence="2">
    <location>
        <begin position="19"/>
        <end position="163"/>
    </location>
</feature>
<keyword evidence="2" id="KW-0732">Signal</keyword>
<accession>A0AA88NCX3</accession>
<sequence>MIPRVLFTLASFFYVVSAYVSQTTVKYSCQEGSQVLKLDNASRAIDCEQTWTAESIPIGSFMAGSVECNIPCINVTASEIVISGCVNATLTVICNQEHLAEFRIHYLGIPNNPLTLQFFKKIHRHRYGICASAMLLLLIFVVFSIQYCKSHHCTIKNTEPNHV</sequence>
<evidence type="ECO:0000313" key="4">
    <source>
        <dbReference type="Proteomes" id="UP001187315"/>
    </source>
</evidence>
<reference evidence="3" key="1">
    <citation type="submission" date="2023-08" db="EMBL/GenBank/DDBJ databases">
        <title>Pelteobagrus vachellii genome.</title>
        <authorList>
            <person name="Liu H."/>
        </authorList>
    </citation>
    <scope>NUCLEOTIDE SEQUENCE</scope>
    <source>
        <strain evidence="3">PRFRI_2022a</strain>
        <tissue evidence="3">Muscle</tissue>
    </source>
</reference>
<gene>
    <name evidence="3" type="ORF">Q7C36_006495</name>
</gene>
<dbReference type="AlphaFoldDB" id="A0AA88NCX3"/>